<protein>
    <submittedName>
        <fullName evidence="2">KEOPS complex subunit Cgi121</fullName>
    </submittedName>
</protein>
<proteinExistence type="inferred from homology"/>
<dbReference type="SUPFAM" id="SSF143870">
    <property type="entry name" value="PF0523-like"/>
    <property type="match status" value="1"/>
</dbReference>
<dbReference type="STRING" id="355548.SAMN04487945_1872"/>
<name>A0A1I0PQL5_9EURY</name>
<dbReference type="NCBIfam" id="NF011465">
    <property type="entry name" value="PRK14886.1-1"/>
    <property type="match status" value="1"/>
</dbReference>
<reference evidence="2 3" key="1">
    <citation type="submission" date="2016-10" db="EMBL/GenBank/DDBJ databases">
        <authorList>
            <person name="de Groot N.N."/>
        </authorList>
    </citation>
    <scope>NUCLEOTIDE SEQUENCE [LARGE SCALE GENOMIC DNA]</scope>
    <source>
        <strain evidence="2 3">CGMCC 1.5337</strain>
    </source>
</reference>
<dbReference type="Gene3D" id="3.30.2380.10">
    <property type="entry name" value="CGI121/TPRKB"/>
    <property type="match status" value="1"/>
</dbReference>
<dbReference type="InterPro" id="IPR036504">
    <property type="entry name" value="CGI121/TPRKB_sf"/>
</dbReference>
<dbReference type="Proteomes" id="UP000198518">
    <property type="component" value="Unassembled WGS sequence"/>
</dbReference>
<dbReference type="AlphaFoldDB" id="A0A1I0PQL5"/>
<dbReference type="InterPro" id="IPR013926">
    <property type="entry name" value="CGI121/TPRKB"/>
</dbReference>
<dbReference type="PIRSF" id="PIRSF022062">
    <property type="entry name" value="UCP022062"/>
    <property type="match status" value="1"/>
</dbReference>
<evidence type="ECO:0000313" key="3">
    <source>
        <dbReference type="Proteomes" id="UP000198518"/>
    </source>
</evidence>
<gene>
    <name evidence="2" type="ORF">SAMN04487945_1872</name>
</gene>
<comment type="similarity">
    <text evidence="1">Belongs to the CGI121/TPRKB family.</text>
</comment>
<dbReference type="InterPro" id="IPR016799">
    <property type="entry name" value="UCP022062"/>
</dbReference>
<dbReference type="EMBL" id="FOJA01000001">
    <property type="protein sequence ID" value="SEW16684.1"/>
    <property type="molecule type" value="Genomic_DNA"/>
</dbReference>
<sequence>MEGVASVDDVDAFVAALGDIGDEHGAAMQAFDADYVAGEDHLASAVAHANRAFERGETVASERAVEILLYAAGRRQIRRALAMGVDEGDSEVVVVIDGGDEAAAADAVRRLLAAEEATLGGDEATLRDFFDVSEAESAAAAGGLADVVRERVALLDVEK</sequence>
<keyword evidence="3" id="KW-1185">Reference proteome</keyword>
<evidence type="ECO:0000256" key="1">
    <source>
        <dbReference type="ARBA" id="ARBA00005546"/>
    </source>
</evidence>
<organism evidence="2 3">
    <name type="scientific">Halobacterium jilantaiense</name>
    <dbReference type="NCBI Taxonomy" id="355548"/>
    <lineage>
        <taxon>Archaea</taxon>
        <taxon>Methanobacteriati</taxon>
        <taxon>Methanobacteriota</taxon>
        <taxon>Stenosarchaea group</taxon>
        <taxon>Halobacteria</taxon>
        <taxon>Halobacteriales</taxon>
        <taxon>Halobacteriaceae</taxon>
        <taxon>Halobacterium</taxon>
    </lineage>
</organism>
<accession>A0A1I0PQL5</accession>
<evidence type="ECO:0000313" key="2">
    <source>
        <dbReference type="EMBL" id="SEW16684.1"/>
    </source>
</evidence>
<dbReference type="Pfam" id="PF08617">
    <property type="entry name" value="CGI-121"/>
    <property type="match status" value="1"/>
</dbReference>